<keyword evidence="3" id="KW-0479">Metal-binding</keyword>
<dbReference type="PANTHER" id="PTHR15910:SF1">
    <property type="entry name" value="ARCHAEMETZINCIN-2"/>
    <property type="match status" value="1"/>
</dbReference>
<reference evidence="9" key="1">
    <citation type="journal article" date="2020" name="Stud. Mycol.">
        <title>101 Dothideomycetes genomes: A test case for predicting lifestyles and emergence of pathogens.</title>
        <authorList>
            <person name="Haridas S."/>
            <person name="Albert R."/>
            <person name="Binder M."/>
            <person name="Bloem J."/>
            <person name="LaButti K."/>
            <person name="Salamov A."/>
            <person name="Andreopoulos B."/>
            <person name="Baker S."/>
            <person name="Barry K."/>
            <person name="Bills G."/>
            <person name="Bluhm B."/>
            <person name="Cannon C."/>
            <person name="Castanera R."/>
            <person name="Culley D."/>
            <person name="Daum C."/>
            <person name="Ezra D."/>
            <person name="Gonzalez J."/>
            <person name="Henrissat B."/>
            <person name="Kuo A."/>
            <person name="Liang C."/>
            <person name="Lipzen A."/>
            <person name="Lutzoni F."/>
            <person name="Magnuson J."/>
            <person name="Mondo S."/>
            <person name="Nolan M."/>
            <person name="Ohm R."/>
            <person name="Pangilinan J."/>
            <person name="Park H.-J."/>
            <person name="Ramirez L."/>
            <person name="Alfaro M."/>
            <person name="Sun H."/>
            <person name="Tritt A."/>
            <person name="Yoshinaga Y."/>
            <person name="Zwiers L.-H."/>
            <person name="Turgeon B."/>
            <person name="Goodwin S."/>
            <person name="Spatafora J."/>
            <person name="Crous P."/>
            <person name="Grigoriev I."/>
        </authorList>
    </citation>
    <scope>NUCLEOTIDE SEQUENCE [LARGE SCALE GENOMIC DNA]</scope>
    <source>
        <strain evidence="9">CBS 304.66</strain>
    </source>
</reference>
<dbReference type="GO" id="GO:0006508">
    <property type="term" value="P:proteolysis"/>
    <property type="evidence" value="ECO:0007669"/>
    <property type="project" value="UniProtKB-KW"/>
</dbReference>
<dbReference type="Pfam" id="PF07998">
    <property type="entry name" value="Peptidase_M54"/>
    <property type="match status" value="1"/>
</dbReference>
<dbReference type="InterPro" id="IPR024079">
    <property type="entry name" value="MetalloPept_cat_dom_sf"/>
</dbReference>
<evidence type="ECO:0000256" key="6">
    <source>
        <dbReference type="ARBA" id="ARBA00023049"/>
    </source>
</evidence>
<feature type="region of interest" description="Disordered" evidence="7">
    <location>
        <begin position="74"/>
        <end position="105"/>
    </location>
</feature>
<comment type="caution">
    <text evidence="8">The sequence shown here is derived from an EMBL/GenBank/DDBJ whole genome shotgun (WGS) entry which is preliminary data.</text>
</comment>
<keyword evidence="5" id="KW-0862">Zinc</keyword>
<feature type="compositionally biased region" description="Low complexity" evidence="7">
    <location>
        <begin position="84"/>
        <end position="95"/>
    </location>
</feature>
<dbReference type="EMBL" id="ML986589">
    <property type="protein sequence ID" value="KAF2267717.1"/>
    <property type="molecule type" value="Genomic_DNA"/>
</dbReference>
<evidence type="ECO:0000313" key="9">
    <source>
        <dbReference type="Proteomes" id="UP000800093"/>
    </source>
</evidence>
<sequence>MHCLAIGHPSSELALTGLQGTQQHSLIVRRFRQQEIKRVILFDTYGICDTMFGSLKPCLHRTLQLESSAYAPEAGFTRPHASRRAAATTKTGKTPKPSKRQNRSSFADSILANTKRPSTFPGPLVLPDDDLHWDPKWPPQSFRSWLHEKERNKPTQKRKKIYVASVPEIGSDMAFMKDWIQANIEAGKKPAKRAKLTLTQSPNLASPDISHFISYLTAFYHGMPIRQLPLPIRFVPWKEKTKNDNNLPTYIGLAIGDRITRIRVRPSPDGTFKGQLNLNDILDAAIDSLPADAYSVMFLVDHDIYEDEDDDFCCGRAYGGSRVAVVSTARYNPALDILAGIDYSHMWPASHCKEYVDRLCAAEGLEPAISEDLEESSPLRAAVDAVVGIALPSTSKDLQALWFSRLCRTVAHELGHCLGMDHCVYYACNMQGTAGMAEDVRQPPYLCPVCLSKVSHAIAGELLARGDESRIDAEKRIWAKQRDELLLEFCGQWKDVGMFAGFKAWLGARLGEQTGI</sequence>
<proteinExistence type="predicted"/>
<keyword evidence="9" id="KW-1185">Reference proteome</keyword>
<dbReference type="InterPro" id="IPR012962">
    <property type="entry name" value="Pept_M54_archaemetzincn"/>
</dbReference>
<dbReference type="Gene3D" id="3.40.390.10">
    <property type="entry name" value="Collagenase (Catalytic Domain)"/>
    <property type="match status" value="1"/>
</dbReference>
<comment type="cofactor">
    <cofactor evidence="1">
        <name>Zn(2+)</name>
        <dbReference type="ChEBI" id="CHEBI:29105"/>
    </cofactor>
</comment>
<evidence type="ECO:0000256" key="4">
    <source>
        <dbReference type="ARBA" id="ARBA00022801"/>
    </source>
</evidence>
<evidence type="ECO:0008006" key="10">
    <source>
        <dbReference type="Google" id="ProtNLM"/>
    </source>
</evidence>
<keyword evidence="2" id="KW-0645">Protease</keyword>
<dbReference type="GO" id="GO:0008237">
    <property type="term" value="F:metallopeptidase activity"/>
    <property type="evidence" value="ECO:0007669"/>
    <property type="project" value="UniProtKB-KW"/>
</dbReference>
<dbReference type="Proteomes" id="UP000800093">
    <property type="component" value="Unassembled WGS sequence"/>
</dbReference>
<dbReference type="GO" id="GO:0046872">
    <property type="term" value="F:metal ion binding"/>
    <property type="evidence" value="ECO:0007669"/>
    <property type="project" value="UniProtKB-KW"/>
</dbReference>
<evidence type="ECO:0000256" key="1">
    <source>
        <dbReference type="ARBA" id="ARBA00001947"/>
    </source>
</evidence>
<gene>
    <name evidence="8" type="ORF">CC78DRAFT_613821</name>
</gene>
<evidence type="ECO:0000256" key="3">
    <source>
        <dbReference type="ARBA" id="ARBA00022723"/>
    </source>
</evidence>
<evidence type="ECO:0000256" key="2">
    <source>
        <dbReference type="ARBA" id="ARBA00022670"/>
    </source>
</evidence>
<evidence type="ECO:0000256" key="5">
    <source>
        <dbReference type="ARBA" id="ARBA00022833"/>
    </source>
</evidence>
<keyword evidence="4" id="KW-0378">Hydrolase</keyword>
<dbReference type="CDD" id="cd11375">
    <property type="entry name" value="Peptidase_M54"/>
    <property type="match status" value="1"/>
</dbReference>
<evidence type="ECO:0000313" key="8">
    <source>
        <dbReference type="EMBL" id="KAF2267717.1"/>
    </source>
</evidence>
<dbReference type="AlphaFoldDB" id="A0A9P4N5Z4"/>
<dbReference type="OrthoDB" id="2365600at2759"/>
<organism evidence="8 9">
    <name type="scientific">Lojkania enalia</name>
    <dbReference type="NCBI Taxonomy" id="147567"/>
    <lineage>
        <taxon>Eukaryota</taxon>
        <taxon>Fungi</taxon>
        <taxon>Dikarya</taxon>
        <taxon>Ascomycota</taxon>
        <taxon>Pezizomycotina</taxon>
        <taxon>Dothideomycetes</taxon>
        <taxon>Pleosporomycetidae</taxon>
        <taxon>Pleosporales</taxon>
        <taxon>Pleosporales incertae sedis</taxon>
        <taxon>Lojkania</taxon>
    </lineage>
</organism>
<protein>
    <recommendedName>
        <fullName evidence="10">Archaemetzincin-2</fullName>
    </recommendedName>
</protein>
<keyword evidence="6" id="KW-0482">Metalloprotease</keyword>
<dbReference type="PANTHER" id="PTHR15910">
    <property type="entry name" value="ARCHAEMETZINCIN"/>
    <property type="match status" value="1"/>
</dbReference>
<evidence type="ECO:0000256" key="7">
    <source>
        <dbReference type="SAM" id="MobiDB-lite"/>
    </source>
</evidence>
<accession>A0A9P4N5Z4</accession>
<dbReference type="SUPFAM" id="SSF55486">
    <property type="entry name" value="Metalloproteases ('zincins'), catalytic domain"/>
    <property type="match status" value="1"/>
</dbReference>
<name>A0A9P4N5Z4_9PLEO</name>